<reference evidence="21" key="2">
    <citation type="submission" date="2025-09" db="UniProtKB">
        <authorList>
            <consortium name="Ensembl"/>
        </authorList>
    </citation>
    <scope>IDENTIFICATION</scope>
</reference>
<dbReference type="FunFam" id="3.40.50.1460:FF:000008">
    <property type="entry name" value="caspase-8 isoform X1"/>
    <property type="match status" value="1"/>
</dbReference>
<dbReference type="GO" id="GO:0004197">
    <property type="term" value="F:cysteine-type endopeptidase activity"/>
    <property type="evidence" value="ECO:0007669"/>
    <property type="project" value="InterPro"/>
</dbReference>
<dbReference type="CDD" id="cd01671">
    <property type="entry name" value="CARD"/>
    <property type="match status" value="1"/>
</dbReference>
<evidence type="ECO:0000313" key="21">
    <source>
        <dbReference type="Ensembl" id="ENSMMOP00000022944.1"/>
    </source>
</evidence>
<proteinExistence type="inferred from homology"/>
<evidence type="ECO:0000256" key="16">
    <source>
        <dbReference type="PIRSR" id="PIRSR038001-1"/>
    </source>
</evidence>
<comment type="catalytic activity">
    <reaction evidence="13">
        <text>Strict requirement for Asp at position P1 and has a preferred cleavage sequence of (Leu/Asp/Val)-Glu-Thr-Asp-|-(Gly/Ser/Ala).</text>
        <dbReference type="EC" id="3.4.22.61"/>
    </reaction>
</comment>
<dbReference type="InterPro" id="IPR011029">
    <property type="entry name" value="DEATH-like_dom_sf"/>
</dbReference>
<dbReference type="GO" id="GO:0005886">
    <property type="term" value="C:plasma membrane"/>
    <property type="evidence" value="ECO:0007669"/>
    <property type="project" value="UniProtKB-ARBA"/>
</dbReference>
<accession>A0A3Q3XBA4</accession>
<dbReference type="SUPFAM" id="SSF52129">
    <property type="entry name" value="Caspase-like"/>
    <property type="match status" value="1"/>
</dbReference>
<evidence type="ECO:0000256" key="7">
    <source>
        <dbReference type="ARBA" id="ARBA00022703"/>
    </source>
</evidence>
<comment type="subcellular location">
    <subcellularLocation>
        <location evidence="2">Cytoplasm</location>
    </subcellularLocation>
    <subcellularLocation>
        <location evidence="1">Nucleus</location>
    </subcellularLocation>
</comment>
<keyword evidence="11" id="KW-0865">Zymogen</keyword>
<evidence type="ECO:0000256" key="6">
    <source>
        <dbReference type="ARBA" id="ARBA00022670"/>
    </source>
</evidence>
<keyword evidence="10" id="KW-0788">Thiol protease</keyword>
<dbReference type="PANTHER" id="PTHR48169">
    <property type="entry name" value="DED DOMAIN-CONTAINING PROTEIN"/>
    <property type="match status" value="1"/>
</dbReference>
<dbReference type="GO" id="GO:0043065">
    <property type="term" value="P:positive regulation of apoptotic process"/>
    <property type="evidence" value="ECO:0007669"/>
    <property type="project" value="UniProtKB-ARBA"/>
</dbReference>
<evidence type="ECO:0000256" key="15">
    <source>
        <dbReference type="ARBA" id="ARBA00068172"/>
    </source>
</evidence>
<feature type="active site" evidence="16">
    <location>
        <position position="233"/>
    </location>
</feature>
<keyword evidence="8" id="KW-0677">Repeat</keyword>
<evidence type="ECO:0000256" key="5">
    <source>
        <dbReference type="ARBA" id="ARBA00022553"/>
    </source>
</evidence>
<dbReference type="AlphaFoldDB" id="A0A3Q3XBA4"/>
<dbReference type="InterPro" id="IPR011600">
    <property type="entry name" value="Pept_C14_caspase"/>
</dbReference>
<dbReference type="InterPro" id="IPR002138">
    <property type="entry name" value="Pept_C14_p10"/>
</dbReference>
<dbReference type="SMART" id="SM00115">
    <property type="entry name" value="CASc"/>
    <property type="match status" value="1"/>
</dbReference>
<evidence type="ECO:0000256" key="8">
    <source>
        <dbReference type="ARBA" id="ARBA00022737"/>
    </source>
</evidence>
<evidence type="ECO:0000259" key="20">
    <source>
        <dbReference type="PROSITE" id="PS50209"/>
    </source>
</evidence>
<dbReference type="InterPro" id="IPR033139">
    <property type="entry name" value="Caspase_cys_AS"/>
</dbReference>
<dbReference type="PROSITE" id="PS50209">
    <property type="entry name" value="CARD"/>
    <property type="match status" value="1"/>
</dbReference>
<evidence type="ECO:0000256" key="10">
    <source>
        <dbReference type="ARBA" id="ARBA00022807"/>
    </source>
</evidence>
<feature type="domain" description="Caspase family p20" evidence="19">
    <location>
        <begin position="117"/>
        <end position="237"/>
    </location>
</feature>
<dbReference type="PROSITE" id="PS50208">
    <property type="entry name" value="CASPASE_P20"/>
    <property type="match status" value="1"/>
</dbReference>
<dbReference type="GO" id="GO:0051604">
    <property type="term" value="P:protein maturation"/>
    <property type="evidence" value="ECO:0007669"/>
    <property type="project" value="UniProtKB-ARBA"/>
</dbReference>
<dbReference type="PIRSF" id="PIRSF038001">
    <property type="entry name" value="Caspase_ICE"/>
    <property type="match status" value="1"/>
</dbReference>
<dbReference type="GO" id="GO:0006508">
    <property type="term" value="P:proteolysis"/>
    <property type="evidence" value="ECO:0007669"/>
    <property type="project" value="UniProtKB-KW"/>
</dbReference>
<feature type="active site" evidence="16">
    <location>
        <position position="190"/>
    </location>
</feature>
<dbReference type="GO" id="GO:0005737">
    <property type="term" value="C:cytoplasm"/>
    <property type="evidence" value="ECO:0007669"/>
    <property type="project" value="UniProtKB-SubCell"/>
</dbReference>
<keyword evidence="4" id="KW-0963">Cytoplasm</keyword>
<dbReference type="EC" id="3.4.22.61" evidence="14"/>
<dbReference type="PANTHER" id="PTHR48169:SF7">
    <property type="entry name" value="CASPASE 10"/>
    <property type="match status" value="1"/>
</dbReference>
<evidence type="ECO:0000256" key="4">
    <source>
        <dbReference type="ARBA" id="ARBA00022490"/>
    </source>
</evidence>
<name>A0A3Q3XBA4_MOLML</name>
<sequence length="345" mass="38954">MEGIDAVRRNKTAIEAILCADYGLILNKIDEKKLITRREYNNLKSIVGEDVWGYVVALLDKLLNKGDDTCRAFLDLLQTDDDIKCTFPELRNLQMSNTSLLTKPVQASSDDGSGSQPTGLCVIINNETFIYEKKRTGTNKDAESLAEVFSWLGFRVLCCNDQTQEQMQRALNCFAAPEHGDAFVCCILSHGRENAVLGIDGKPFSIKDIIRTFKATTQSTLTGKPKMFLFQACRGREEQQGVLQKYLQTDDHHSLSIPEEADFLVVMSTVEDYVSFRHPIDGSWFIQSLCQQLKEGCPRGDDMMTILQRMNDEVSQKEASSQPGRRKQMPEVRFTLRKGLFLSPK</sequence>
<feature type="domain" description="Caspase family p10" evidence="18">
    <location>
        <begin position="253"/>
        <end position="344"/>
    </location>
</feature>
<dbReference type="GO" id="GO:0032991">
    <property type="term" value="C:protein-containing complex"/>
    <property type="evidence" value="ECO:0007669"/>
    <property type="project" value="UniProtKB-ARBA"/>
</dbReference>
<keyword evidence="5" id="KW-0597">Phosphoprotein</keyword>
<evidence type="ECO:0000259" key="19">
    <source>
        <dbReference type="PROSITE" id="PS50208"/>
    </source>
</evidence>
<evidence type="ECO:0000256" key="3">
    <source>
        <dbReference type="ARBA" id="ARBA00010134"/>
    </source>
</evidence>
<dbReference type="InterPro" id="IPR001315">
    <property type="entry name" value="CARD"/>
</dbReference>
<dbReference type="Gene3D" id="3.40.50.1460">
    <property type="match status" value="1"/>
</dbReference>
<reference evidence="21" key="1">
    <citation type="submission" date="2025-08" db="UniProtKB">
        <authorList>
            <consortium name="Ensembl"/>
        </authorList>
    </citation>
    <scope>IDENTIFICATION</scope>
</reference>
<dbReference type="InterPro" id="IPR015917">
    <property type="entry name" value="Pept_C14A"/>
</dbReference>
<dbReference type="PROSITE" id="PS01122">
    <property type="entry name" value="CASPASE_CYS"/>
    <property type="match status" value="1"/>
</dbReference>
<dbReference type="PROSITE" id="PS50207">
    <property type="entry name" value="CASPASE_P10"/>
    <property type="match status" value="1"/>
</dbReference>
<evidence type="ECO:0000256" key="9">
    <source>
        <dbReference type="ARBA" id="ARBA00022801"/>
    </source>
</evidence>
<dbReference type="PRINTS" id="PR00376">
    <property type="entry name" value="IL1BCENZYME"/>
</dbReference>
<evidence type="ECO:0000259" key="18">
    <source>
        <dbReference type="PROSITE" id="PS50207"/>
    </source>
</evidence>
<dbReference type="STRING" id="94237.ENSMMOP00000022944"/>
<keyword evidence="7" id="KW-0053">Apoptosis</keyword>
<dbReference type="Proteomes" id="UP000261620">
    <property type="component" value="Unplaced"/>
</dbReference>
<keyword evidence="22" id="KW-1185">Reference proteome</keyword>
<evidence type="ECO:0000256" key="17">
    <source>
        <dbReference type="RuleBase" id="RU003971"/>
    </source>
</evidence>
<dbReference type="CDD" id="cd00032">
    <property type="entry name" value="CASc"/>
    <property type="match status" value="1"/>
</dbReference>
<feature type="domain" description="CARD" evidence="20">
    <location>
        <begin position="1"/>
        <end position="78"/>
    </location>
</feature>
<organism evidence="21 22">
    <name type="scientific">Mola mola</name>
    <name type="common">Ocean sunfish</name>
    <name type="synonym">Tetraodon mola</name>
    <dbReference type="NCBI Taxonomy" id="94237"/>
    <lineage>
        <taxon>Eukaryota</taxon>
        <taxon>Metazoa</taxon>
        <taxon>Chordata</taxon>
        <taxon>Craniata</taxon>
        <taxon>Vertebrata</taxon>
        <taxon>Euteleostomi</taxon>
        <taxon>Actinopterygii</taxon>
        <taxon>Neopterygii</taxon>
        <taxon>Teleostei</taxon>
        <taxon>Neoteleostei</taxon>
        <taxon>Acanthomorphata</taxon>
        <taxon>Eupercaria</taxon>
        <taxon>Tetraodontiformes</taxon>
        <taxon>Molidae</taxon>
        <taxon>Mola</taxon>
    </lineage>
</organism>
<evidence type="ECO:0000313" key="22">
    <source>
        <dbReference type="Proteomes" id="UP000261620"/>
    </source>
</evidence>
<keyword evidence="12" id="KW-0539">Nucleus</keyword>
<dbReference type="GO" id="GO:0005634">
    <property type="term" value="C:nucleus"/>
    <property type="evidence" value="ECO:0007669"/>
    <property type="project" value="UniProtKB-SubCell"/>
</dbReference>
<dbReference type="Gene3D" id="1.10.533.10">
    <property type="entry name" value="Death Domain, Fas"/>
    <property type="match status" value="1"/>
</dbReference>
<evidence type="ECO:0000256" key="1">
    <source>
        <dbReference type="ARBA" id="ARBA00004123"/>
    </source>
</evidence>
<dbReference type="InterPro" id="IPR001309">
    <property type="entry name" value="Pept_C14_p20"/>
</dbReference>
<dbReference type="Ensembl" id="ENSMMOT00000023325.1">
    <property type="protein sequence ID" value="ENSMMOP00000022944.1"/>
    <property type="gene ID" value="ENSMMOG00000017444.1"/>
</dbReference>
<dbReference type="InterPro" id="IPR029030">
    <property type="entry name" value="Caspase-like_dom_sf"/>
</dbReference>
<keyword evidence="9" id="KW-0378">Hydrolase</keyword>
<evidence type="ECO:0000256" key="13">
    <source>
        <dbReference type="ARBA" id="ARBA00051626"/>
    </source>
</evidence>
<evidence type="ECO:0000256" key="11">
    <source>
        <dbReference type="ARBA" id="ARBA00023145"/>
    </source>
</evidence>
<evidence type="ECO:0000256" key="14">
    <source>
        <dbReference type="ARBA" id="ARBA00066479"/>
    </source>
</evidence>
<dbReference type="SUPFAM" id="SSF47986">
    <property type="entry name" value="DEATH domain"/>
    <property type="match status" value="1"/>
</dbReference>
<evidence type="ECO:0000256" key="12">
    <source>
        <dbReference type="ARBA" id="ARBA00023242"/>
    </source>
</evidence>
<dbReference type="GO" id="GO:0006915">
    <property type="term" value="P:apoptotic process"/>
    <property type="evidence" value="ECO:0007669"/>
    <property type="project" value="UniProtKB-KW"/>
</dbReference>
<keyword evidence="6" id="KW-0645">Protease</keyword>
<protein>
    <recommendedName>
        <fullName evidence="15">Caspase-8</fullName>
        <ecNumber evidence="14">3.4.22.61</ecNumber>
    </recommendedName>
</protein>
<evidence type="ECO:0000256" key="2">
    <source>
        <dbReference type="ARBA" id="ARBA00004496"/>
    </source>
</evidence>
<dbReference type="Pfam" id="PF00656">
    <property type="entry name" value="Peptidase_C14"/>
    <property type="match status" value="1"/>
</dbReference>
<comment type="similarity">
    <text evidence="3 17">Belongs to the peptidase C14A family.</text>
</comment>